<evidence type="ECO:0000256" key="6">
    <source>
        <dbReference type="ARBA" id="ARBA00023315"/>
    </source>
</evidence>
<protein>
    <recommendedName>
        <fullName evidence="7">Palmitoyltransferase</fullName>
        <ecNumber evidence="7">2.3.1.225</ecNumber>
    </recommendedName>
</protein>
<evidence type="ECO:0000256" key="4">
    <source>
        <dbReference type="ARBA" id="ARBA00022989"/>
    </source>
</evidence>
<dbReference type="AlphaFoldDB" id="A0A1J4JR54"/>
<evidence type="ECO:0000256" key="2">
    <source>
        <dbReference type="ARBA" id="ARBA00022679"/>
    </source>
</evidence>
<keyword evidence="10" id="KW-1185">Reference proteome</keyword>
<dbReference type="GO" id="GO:0005794">
    <property type="term" value="C:Golgi apparatus"/>
    <property type="evidence" value="ECO:0007669"/>
    <property type="project" value="TreeGrafter"/>
</dbReference>
<keyword evidence="4 7" id="KW-1133">Transmembrane helix</keyword>
<sequence length="488" mass="56838">MKIEFLTTLFLIILSVFESFDVLIIQLNFLAPIFLIVSSTIQFFISQPLNNTNIDLISELFLRSNLNRKSSINFNFNRNHTQNYKINFQSKQKTQKMKNHEEDEDNNETPNFPGFTVWAHKPFLCIRFNFIPSIQKLFIGHWEVRPFFPLVVLTLSLASFFFLAAFVLPGFELEGFVMIPFIFLFFIFYLLSYIRIITDGPGYFPFFWGAFISSNNEAINNIADITNRLMPNLTNSSLHPNASNDRAVDLQSQSNSQDMNSKIDLDNSDNAKSFTLQHNSNNSNIQIFPPETNINDPLTNYDDTPSGIISTDSQYTWAKLQRRPPRSILSKSARRIVIRPEHFCLWASSWIGKRNHKFFILFNFYGFLYFSLFFIYLLREAIKGLNLDDLSPKMLTLSALALFDVIMILVFLSFLISNLRDASINRTSWEMWNNIDNKKFVRSTIENFGEVFGSNTQMWKWLLPVSPWKKLNNEDLLQGICSYYDNDV</sequence>
<feature type="domain" description="Palmitoyltransferase DHHC" evidence="8">
    <location>
        <begin position="312"/>
        <end position="434"/>
    </location>
</feature>
<feature type="transmembrane region" description="Helical" evidence="7">
    <location>
        <begin position="358"/>
        <end position="377"/>
    </location>
</feature>
<keyword evidence="3 7" id="KW-0812">Transmembrane</keyword>
<keyword evidence="2 7" id="KW-0808">Transferase</keyword>
<keyword evidence="5 7" id="KW-0472">Membrane</keyword>
<evidence type="ECO:0000313" key="9">
    <source>
        <dbReference type="EMBL" id="OHS99748.1"/>
    </source>
</evidence>
<comment type="caution">
    <text evidence="9">The sequence shown here is derived from an EMBL/GenBank/DDBJ whole genome shotgun (WGS) entry which is preliminary data.</text>
</comment>
<comment type="subcellular location">
    <subcellularLocation>
        <location evidence="1">Membrane</location>
        <topology evidence="1">Multi-pass membrane protein</topology>
    </subcellularLocation>
</comment>
<comment type="domain">
    <text evidence="7">The DHHC domain is required for palmitoyltransferase activity.</text>
</comment>
<reference evidence="9" key="1">
    <citation type="submission" date="2016-10" db="EMBL/GenBank/DDBJ databases">
        <authorList>
            <person name="Benchimol M."/>
            <person name="Almeida L.G."/>
            <person name="Vasconcelos A.T."/>
            <person name="Perreira-Neves A."/>
            <person name="Rosa I.A."/>
            <person name="Tasca T."/>
            <person name="Bogo M.R."/>
            <person name="de Souza W."/>
        </authorList>
    </citation>
    <scope>NUCLEOTIDE SEQUENCE [LARGE SCALE GENOMIC DNA]</scope>
    <source>
        <strain evidence="9">K</strain>
    </source>
</reference>
<gene>
    <name evidence="9" type="ORF">TRFO_33787</name>
</gene>
<evidence type="ECO:0000256" key="5">
    <source>
        <dbReference type="ARBA" id="ARBA00023136"/>
    </source>
</evidence>
<evidence type="ECO:0000259" key="8">
    <source>
        <dbReference type="Pfam" id="PF01529"/>
    </source>
</evidence>
<dbReference type="GeneID" id="94843980"/>
<name>A0A1J4JR54_9EUKA</name>
<accession>A0A1J4JR54</accession>
<dbReference type="PANTHER" id="PTHR22883">
    <property type="entry name" value="ZINC FINGER DHHC DOMAIN CONTAINING PROTEIN"/>
    <property type="match status" value="1"/>
</dbReference>
<evidence type="ECO:0000256" key="7">
    <source>
        <dbReference type="RuleBase" id="RU079119"/>
    </source>
</evidence>
<feature type="transmembrane region" description="Helical" evidence="7">
    <location>
        <begin position="29"/>
        <end position="45"/>
    </location>
</feature>
<proteinExistence type="inferred from homology"/>
<comment type="similarity">
    <text evidence="7">Belongs to the DHHC palmitoyltransferase family.</text>
</comment>
<dbReference type="RefSeq" id="XP_068352885.1">
    <property type="nucleotide sequence ID" value="XM_068509276.1"/>
</dbReference>
<dbReference type="GO" id="GO:0016020">
    <property type="term" value="C:membrane"/>
    <property type="evidence" value="ECO:0007669"/>
    <property type="project" value="UniProtKB-SubCell"/>
</dbReference>
<dbReference type="EC" id="2.3.1.225" evidence="7"/>
<dbReference type="InterPro" id="IPR001594">
    <property type="entry name" value="Palmitoyltrfase_DHHC"/>
</dbReference>
<feature type="transmembrane region" description="Helical" evidence="7">
    <location>
        <begin position="175"/>
        <end position="194"/>
    </location>
</feature>
<dbReference type="GO" id="GO:0005783">
    <property type="term" value="C:endoplasmic reticulum"/>
    <property type="evidence" value="ECO:0007669"/>
    <property type="project" value="TreeGrafter"/>
</dbReference>
<dbReference type="Proteomes" id="UP000179807">
    <property type="component" value="Unassembled WGS sequence"/>
</dbReference>
<comment type="catalytic activity">
    <reaction evidence="7">
        <text>L-cysteinyl-[protein] + hexadecanoyl-CoA = S-hexadecanoyl-L-cysteinyl-[protein] + CoA</text>
        <dbReference type="Rhea" id="RHEA:36683"/>
        <dbReference type="Rhea" id="RHEA-COMP:10131"/>
        <dbReference type="Rhea" id="RHEA-COMP:11032"/>
        <dbReference type="ChEBI" id="CHEBI:29950"/>
        <dbReference type="ChEBI" id="CHEBI:57287"/>
        <dbReference type="ChEBI" id="CHEBI:57379"/>
        <dbReference type="ChEBI" id="CHEBI:74151"/>
        <dbReference type="EC" id="2.3.1.225"/>
    </reaction>
</comment>
<dbReference type="EMBL" id="MLAK01000990">
    <property type="protein sequence ID" value="OHS99748.1"/>
    <property type="molecule type" value="Genomic_DNA"/>
</dbReference>
<evidence type="ECO:0000256" key="3">
    <source>
        <dbReference type="ARBA" id="ARBA00022692"/>
    </source>
</evidence>
<dbReference type="PROSITE" id="PS50216">
    <property type="entry name" value="DHHC"/>
    <property type="match status" value="1"/>
</dbReference>
<dbReference type="GO" id="GO:0019706">
    <property type="term" value="F:protein-cysteine S-palmitoyltransferase activity"/>
    <property type="evidence" value="ECO:0007669"/>
    <property type="project" value="UniProtKB-EC"/>
</dbReference>
<organism evidence="9 10">
    <name type="scientific">Tritrichomonas foetus</name>
    <dbReference type="NCBI Taxonomy" id="1144522"/>
    <lineage>
        <taxon>Eukaryota</taxon>
        <taxon>Metamonada</taxon>
        <taxon>Parabasalia</taxon>
        <taxon>Tritrichomonadida</taxon>
        <taxon>Tritrichomonadidae</taxon>
        <taxon>Tritrichomonas</taxon>
    </lineage>
</organism>
<evidence type="ECO:0000256" key="1">
    <source>
        <dbReference type="ARBA" id="ARBA00004141"/>
    </source>
</evidence>
<evidence type="ECO:0000313" key="10">
    <source>
        <dbReference type="Proteomes" id="UP000179807"/>
    </source>
</evidence>
<keyword evidence="6 7" id="KW-0012">Acyltransferase</keyword>
<dbReference type="GO" id="GO:0006612">
    <property type="term" value="P:protein targeting to membrane"/>
    <property type="evidence" value="ECO:0007669"/>
    <property type="project" value="TreeGrafter"/>
</dbReference>
<dbReference type="PANTHER" id="PTHR22883:SF147">
    <property type="entry name" value="PALMITOYLTRANSFERASE"/>
    <property type="match status" value="1"/>
</dbReference>
<feature type="transmembrane region" description="Helical" evidence="7">
    <location>
        <begin position="397"/>
        <end position="416"/>
    </location>
</feature>
<feature type="transmembrane region" description="Helical" evidence="7">
    <location>
        <begin position="147"/>
        <end position="169"/>
    </location>
</feature>
<dbReference type="VEuPathDB" id="TrichDB:TRFO_33787"/>
<dbReference type="InterPro" id="IPR039859">
    <property type="entry name" value="PFA4/ZDH16/20/ERF2-like"/>
</dbReference>
<dbReference type="Pfam" id="PF01529">
    <property type="entry name" value="DHHC"/>
    <property type="match status" value="1"/>
</dbReference>